<evidence type="ECO:0000313" key="2">
    <source>
        <dbReference type="Proteomes" id="UP000095281"/>
    </source>
</evidence>
<keyword evidence="2" id="KW-1185">Reference proteome</keyword>
<dbReference type="Proteomes" id="UP000095281">
    <property type="component" value="Unplaced"/>
</dbReference>
<feature type="region of interest" description="Disordered" evidence="1">
    <location>
        <begin position="86"/>
        <end position="106"/>
    </location>
</feature>
<name>A0A1I8BGC1_MELHA</name>
<evidence type="ECO:0000313" key="3">
    <source>
        <dbReference type="WBParaSite" id="MhA1_Contig2284.frz3.gene5"/>
    </source>
</evidence>
<organism evidence="2 3">
    <name type="scientific">Meloidogyne hapla</name>
    <name type="common">Root-knot nematode worm</name>
    <dbReference type="NCBI Taxonomy" id="6305"/>
    <lineage>
        <taxon>Eukaryota</taxon>
        <taxon>Metazoa</taxon>
        <taxon>Ecdysozoa</taxon>
        <taxon>Nematoda</taxon>
        <taxon>Chromadorea</taxon>
        <taxon>Rhabditida</taxon>
        <taxon>Tylenchina</taxon>
        <taxon>Tylenchomorpha</taxon>
        <taxon>Tylenchoidea</taxon>
        <taxon>Meloidogynidae</taxon>
        <taxon>Meloidogyninae</taxon>
        <taxon>Meloidogyne</taxon>
    </lineage>
</organism>
<sequence>MTSQTITKAGKPRMDKVTRYGWFVSGQEHVPEKLSSICQQEAPQQTLNLPGVLPMQQLSKQQVQQSIMISDYGFVGFDQLGSTEHTSFSKQHSMTGEGINPTLGGCSLQQNQRPVLPRDLSPCVTPGVLPNKQFYSNESKI</sequence>
<accession>A0A1I8BGC1</accession>
<protein>
    <submittedName>
        <fullName evidence="3">Methylcytosine dioxygenase TET</fullName>
    </submittedName>
</protein>
<dbReference type="WBParaSite" id="MhA1_Contig2284.frz3.gene5">
    <property type="protein sequence ID" value="MhA1_Contig2284.frz3.gene5"/>
    <property type="gene ID" value="MhA1_Contig2284.frz3.gene5"/>
</dbReference>
<reference evidence="3" key="1">
    <citation type="submission" date="2016-11" db="UniProtKB">
        <authorList>
            <consortium name="WormBaseParasite"/>
        </authorList>
    </citation>
    <scope>IDENTIFICATION</scope>
</reference>
<dbReference type="AlphaFoldDB" id="A0A1I8BGC1"/>
<evidence type="ECO:0000256" key="1">
    <source>
        <dbReference type="SAM" id="MobiDB-lite"/>
    </source>
</evidence>
<proteinExistence type="predicted"/>